<evidence type="ECO:0000313" key="4">
    <source>
        <dbReference type="Proteomes" id="UP000030103"/>
    </source>
</evidence>
<dbReference type="Proteomes" id="UP000030103">
    <property type="component" value="Unassembled WGS sequence"/>
</dbReference>
<dbReference type="SUPFAM" id="SSF51730">
    <property type="entry name" value="FAD-linked oxidoreductase"/>
    <property type="match status" value="1"/>
</dbReference>
<feature type="domain" description="Proline dehydrogenase" evidence="2">
    <location>
        <begin position="74"/>
        <end position="373"/>
    </location>
</feature>
<name>A0A0A2E871_9PORP</name>
<dbReference type="RefSeq" id="WP_036873469.1">
    <property type="nucleotide sequence ID" value="NZ_JBGYTE010000026.1"/>
</dbReference>
<dbReference type="Gene3D" id="3.20.20.220">
    <property type="match status" value="1"/>
</dbReference>
<dbReference type="GO" id="GO:0010133">
    <property type="term" value="P:L-proline catabolic process to L-glutamate"/>
    <property type="evidence" value="ECO:0007669"/>
    <property type="project" value="TreeGrafter"/>
</dbReference>
<dbReference type="Pfam" id="PF01619">
    <property type="entry name" value="Pro_dh"/>
    <property type="match status" value="1"/>
</dbReference>
<reference evidence="3 4" key="1">
    <citation type="submission" date="2014-09" db="EMBL/GenBank/DDBJ databases">
        <title>Draft Genome Sequence of Porphyromonas macacae COT-192_OH2859.</title>
        <authorList>
            <person name="Wallis C."/>
            <person name="Deusch O."/>
            <person name="O'Flynn C."/>
            <person name="Davis I."/>
            <person name="Horsfall A."/>
            <person name="Kirkwood N."/>
            <person name="Harris S."/>
            <person name="Eisen J.A."/>
            <person name="Coil D.A."/>
            <person name="Darling A.E."/>
            <person name="Jospin G."/>
            <person name="Alexiev A."/>
        </authorList>
    </citation>
    <scope>NUCLEOTIDE SEQUENCE [LARGE SCALE GENOMIC DNA]</scope>
    <source>
        <strain evidence="4">COT-192 OH2859</strain>
    </source>
</reference>
<gene>
    <name evidence="3" type="ORF">HQ47_04150</name>
</gene>
<dbReference type="AlphaFoldDB" id="A0A0A2E871"/>
<dbReference type="EMBL" id="JRFA01000009">
    <property type="protein sequence ID" value="KGN75098.1"/>
    <property type="molecule type" value="Genomic_DNA"/>
</dbReference>
<evidence type="ECO:0000256" key="1">
    <source>
        <dbReference type="ARBA" id="ARBA00023002"/>
    </source>
</evidence>
<dbReference type="InterPro" id="IPR015659">
    <property type="entry name" value="Proline_oxidase"/>
</dbReference>
<comment type="caution">
    <text evidence="3">The sequence shown here is derived from an EMBL/GenBank/DDBJ whole genome shotgun (WGS) entry which is preliminary data.</text>
</comment>
<dbReference type="OrthoDB" id="1401444at2"/>
<keyword evidence="4" id="KW-1185">Reference proteome</keyword>
<keyword evidence="1" id="KW-0560">Oxidoreductase</keyword>
<dbReference type="STRING" id="28115.HQ47_04150"/>
<dbReference type="eggNOG" id="COG0506">
    <property type="taxonomic scope" value="Bacteria"/>
</dbReference>
<sequence length="393" mass="45109">MIDFSNTHIAFEGKSDRDLKKAEILFKTMASTSLVKIGKILSNIALSIKFPIGWALRPTIYKHFVGGESLENTRKTLEKLGQHKVKAVLDYSAEGGSTEKDIEETYNETVRSLMFAKNNPHISHGVFKASGIGPVDILKKYCKKQPLTAEEEIRFNIFKNRFFELCKIAYENDIPVLVDAEHVAYQDVIDELSDEAMARFNKEKAVVFATLQMYRHDRLAYLNRIDENSQKQGFIPGIKFVRGAYMEEERMLSRQENYPDPICKDKQATDENYNKGVSFVLERIDRFELFIGTHNEASCRLAAEKIQSLGIASSDKRIFFAQLYGMSDNLSFNLAKAGYNVTKYLPYAPVDKVLPYLIRRAEENTAIKGQTSRELQLIRVELERRKNERLNKK</sequence>
<dbReference type="PANTHER" id="PTHR13914:SF0">
    <property type="entry name" value="PROLINE DEHYDROGENASE 1, MITOCHONDRIAL"/>
    <property type="match status" value="1"/>
</dbReference>
<evidence type="ECO:0000313" key="3">
    <source>
        <dbReference type="EMBL" id="KGN75098.1"/>
    </source>
</evidence>
<evidence type="ECO:0000259" key="2">
    <source>
        <dbReference type="Pfam" id="PF01619"/>
    </source>
</evidence>
<accession>A0A0A2E871</accession>
<proteinExistence type="predicted"/>
<protein>
    <submittedName>
        <fullName evidence="3">Proline dehydrogenase</fullName>
    </submittedName>
</protein>
<dbReference type="InterPro" id="IPR002872">
    <property type="entry name" value="Proline_DH_dom"/>
</dbReference>
<dbReference type="GO" id="GO:0071949">
    <property type="term" value="F:FAD binding"/>
    <property type="evidence" value="ECO:0007669"/>
    <property type="project" value="TreeGrafter"/>
</dbReference>
<dbReference type="GO" id="GO:0004657">
    <property type="term" value="F:proline dehydrogenase activity"/>
    <property type="evidence" value="ECO:0007669"/>
    <property type="project" value="InterPro"/>
</dbReference>
<dbReference type="PANTHER" id="PTHR13914">
    <property type="entry name" value="PROLINE OXIDASE"/>
    <property type="match status" value="1"/>
</dbReference>
<dbReference type="InterPro" id="IPR029041">
    <property type="entry name" value="FAD-linked_oxidoreductase-like"/>
</dbReference>
<organism evidence="3 4">
    <name type="scientific">Porphyromonas macacae</name>
    <dbReference type="NCBI Taxonomy" id="28115"/>
    <lineage>
        <taxon>Bacteria</taxon>
        <taxon>Pseudomonadati</taxon>
        <taxon>Bacteroidota</taxon>
        <taxon>Bacteroidia</taxon>
        <taxon>Bacteroidales</taxon>
        <taxon>Porphyromonadaceae</taxon>
        <taxon>Porphyromonas</taxon>
    </lineage>
</organism>